<dbReference type="GeneID" id="77724959"/>
<dbReference type="AlphaFoldDB" id="A0AA38LSR0"/>
<reference evidence="3" key="1">
    <citation type="journal article" date="2022" name="G3 (Bethesda)">
        <title>High quality genome of the basidiomycete yeast Dioszegia hungarica PDD-24b-2 isolated from cloud water.</title>
        <authorList>
            <person name="Jarrige D."/>
            <person name="Haridas S."/>
            <person name="Bleykasten-Grosshans C."/>
            <person name="Joly M."/>
            <person name="Nadalig T."/>
            <person name="Sancelme M."/>
            <person name="Vuilleumier S."/>
            <person name="Grigoriev I.V."/>
            <person name="Amato P."/>
            <person name="Bringel F."/>
        </authorList>
    </citation>
    <scope>NUCLEOTIDE SEQUENCE</scope>
    <source>
        <strain evidence="3">PDD-24b-2</strain>
    </source>
</reference>
<dbReference type="EMBL" id="JAKWFO010000008">
    <property type="protein sequence ID" value="KAI9633523.1"/>
    <property type="molecule type" value="Genomic_DNA"/>
</dbReference>
<feature type="compositionally biased region" description="Polar residues" evidence="1">
    <location>
        <begin position="248"/>
        <end position="267"/>
    </location>
</feature>
<accession>A0AA38LSR0</accession>
<dbReference type="RefSeq" id="XP_052943300.1">
    <property type="nucleotide sequence ID" value="XM_053085758.1"/>
</dbReference>
<dbReference type="InterPro" id="IPR023801">
    <property type="entry name" value="His_deacetylse_dom"/>
</dbReference>
<feature type="region of interest" description="Disordered" evidence="1">
    <location>
        <begin position="232"/>
        <end position="273"/>
    </location>
</feature>
<comment type="caution">
    <text evidence="3">The sequence shown here is derived from an EMBL/GenBank/DDBJ whole genome shotgun (WGS) entry which is preliminary data.</text>
</comment>
<gene>
    <name evidence="3" type="ORF">MKK02DRAFT_17231</name>
</gene>
<evidence type="ECO:0000259" key="2">
    <source>
        <dbReference type="Pfam" id="PF00850"/>
    </source>
</evidence>
<name>A0AA38LSR0_9TREE</name>
<proteinExistence type="predicted"/>
<dbReference type="InterPro" id="IPR053244">
    <property type="entry name" value="HDAC_HD_type_1"/>
</dbReference>
<dbReference type="InterPro" id="IPR000286">
    <property type="entry name" value="HDACs"/>
</dbReference>
<evidence type="ECO:0000313" key="4">
    <source>
        <dbReference type="Proteomes" id="UP001164286"/>
    </source>
</evidence>
<dbReference type="Gene3D" id="3.40.800.20">
    <property type="entry name" value="Histone deacetylase domain"/>
    <property type="match status" value="1"/>
</dbReference>
<feature type="domain" description="Histone deacetylase" evidence="2">
    <location>
        <begin position="164"/>
        <end position="522"/>
    </location>
</feature>
<dbReference type="PRINTS" id="PR01270">
    <property type="entry name" value="HDASUPER"/>
</dbReference>
<feature type="compositionally biased region" description="Low complexity" evidence="1">
    <location>
        <begin position="632"/>
        <end position="642"/>
    </location>
</feature>
<sequence>MEKISSSSTDPEPMGLFIQPACLQHKYIRHANASHIFERPERLRAVLLGVAAAASRLEEEDAAAAMASGAVKEASEPQAKAEKDDLTSLLSSLSIASSTTPTRPTPFALPIHLTVVPPPTAPVSAGQILLHHRALQLSHTSPPEAPFPYSGPGARTSNTPSLSSSYLRDLLKWATEAPERIKAGECEIPGGLGLNQGDLYLGPGSVLAIEGAVQTVCQAVDMVLSLSAYDPAPAPAPSTPPAKATDAQSTPLGRPTQTSYFSPSAEASGSRPPAKPFRKAFCAIRPPGHHCGEDSPSGFCYVNNVVVGAMHAYLEHDVDRAIIIDFDLHHGNGTQELIMPLNAATYAEELAVKAGKPPSGLRGRDGARRRGWKGFYGSVHDIYSYPCEDGELDLIKDASLSLAAHGQYIENIHLQPYSSEDDFYARIYPKYLALLDKAKLYMDETEADPDRTIVLISAGFDACEHEHQAMQRHDRRVPVSFFSRYTRDIAAFADEYCRGRVVSVLEGGYSDRALMSAAMGHVVGMLGREGKGEWWNVDSLDHIERATKKKRTGKIAPFPSELSHIPHLSRTHALLAHFEGVGLPPDPPSTHSTPQQPPAPRMTLRARRLGGDEDGLDTPPVAARRGRGRGVGTPTSTATSTPRARKGVASPS</sequence>
<dbReference type="PANTHER" id="PTHR47558">
    <property type="entry name" value="HISTONE DEACETYLASE HOS3"/>
    <property type="match status" value="1"/>
</dbReference>
<evidence type="ECO:0000313" key="3">
    <source>
        <dbReference type="EMBL" id="KAI9633523.1"/>
    </source>
</evidence>
<feature type="non-terminal residue" evidence="3">
    <location>
        <position position="1"/>
    </location>
</feature>
<keyword evidence="4" id="KW-1185">Reference proteome</keyword>
<dbReference type="InterPro" id="IPR023696">
    <property type="entry name" value="Ureohydrolase_dom_sf"/>
</dbReference>
<dbReference type="InterPro" id="IPR037138">
    <property type="entry name" value="His_deacetylse_dom_sf"/>
</dbReference>
<dbReference type="PANTHER" id="PTHR47558:SF1">
    <property type="entry name" value="HISTONE DEACETYLASE HOS3"/>
    <property type="match status" value="1"/>
</dbReference>
<evidence type="ECO:0000256" key="1">
    <source>
        <dbReference type="SAM" id="MobiDB-lite"/>
    </source>
</evidence>
<dbReference type="GO" id="GO:0005634">
    <property type="term" value="C:nucleus"/>
    <property type="evidence" value="ECO:0007669"/>
    <property type="project" value="TreeGrafter"/>
</dbReference>
<dbReference type="SUPFAM" id="SSF52768">
    <property type="entry name" value="Arginase/deacetylase"/>
    <property type="match status" value="1"/>
</dbReference>
<organism evidence="3 4">
    <name type="scientific">Dioszegia hungarica</name>
    <dbReference type="NCBI Taxonomy" id="4972"/>
    <lineage>
        <taxon>Eukaryota</taxon>
        <taxon>Fungi</taxon>
        <taxon>Dikarya</taxon>
        <taxon>Basidiomycota</taxon>
        <taxon>Agaricomycotina</taxon>
        <taxon>Tremellomycetes</taxon>
        <taxon>Tremellales</taxon>
        <taxon>Bulleribasidiaceae</taxon>
        <taxon>Dioszegia</taxon>
    </lineage>
</organism>
<protein>
    <submittedName>
        <fullName evidence="3">Histone deacetylase domain-containing protein</fullName>
    </submittedName>
</protein>
<dbReference type="GO" id="GO:0004407">
    <property type="term" value="F:histone deacetylase activity"/>
    <property type="evidence" value="ECO:0007669"/>
    <property type="project" value="TreeGrafter"/>
</dbReference>
<feature type="region of interest" description="Disordered" evidence="1">
    <location>
        <begin position="579"/>
        <end position="652"/>
    </location>
</feature>
<dbReference type="GO" id="GO:0010468">
    <property type="term" value="P:regulation of gene expression"/>
    <property type="evidence" value="ECO:0007669"/>
    <property type="project" value="UniProtKB-ARBA"/>
</dbReference>
<dbReference type="Proteomes" id="UP001164286">
    <property type="component" value="Unassembled WGS sequence"/>
</dbReference>
<dbReference type="Pfam" id="PF00850">
    <property type="entry name" value="Hist_deacetyl"/>
    <property type="match status" value="1"/>
</dbReference>